<comment type="caution">
    <text evidence="1">The sequence shown here is derived from an EMBL/GenBank/DDBJ whole genome shotgun (WGS) entry which is preliminary data.</text>
</comment>
<organism evidence="1 2">
    <name type="scientific">Manihot esculenta</name>
    <name type="common">Cassava</name>
    <name type="synonym">Jatropha manihot</name>
    <dbReference type="NCBI Taxonomy" id="3983"/>
    <lineage>
        <taxon>Eukaryota</taxon>
        <taxon>Viridiplantae</taxon>
        <taxon>Streptophyta</taxon>
        <taxon>Embryophyta</taxon>
        <taxon>Tracheophyta</taxon>
        <taxon>Spermatophyta</taxon>
        <taxon>Magnoliopsida</taxon>
        <taxon>eudicotyledons</taxon>
        <taxon>Gunneridae</taxon>
        <taxon>Pentapetalae</taxon>
        <taxon>rosids</taxon>
        <taxon>fabids</taxon>
        <taxon>Malpighiales</taxon>
        <taxon>Euphorbiaceae</taxon>
        <taxon>Crotonoideae</taxon>
        <taxon>Manihoteae</taxon>
        <taxon>Manihot</taxon>
    </lineage>
</organism>
<dbReference type="EMBL" id="CM004403">
    <property type="protein sequence ID" value="KAG8634301.1"/>
    <property type="molecule type" value="Genomic_DNA"/>
</dbReference>
<gene>
    <name evidence="1" type="ORF">MANES_17G026976v8</name>
</gene>
<accession>A0ACB7G6G0</accession>
<name>A0ACB7G6G0_MANES</name>
<proteinExistence type="predicted"/>
<sequence length="174" mass="18012">MNNTAPMVTGDHPRPPPASAGDRRACSATTSGWRGWDKQANRRMSPLPTLAQTSGGCAIVAQFTGRRAGNQAVPHPESRASRRILRPGGPRVARPRGHTAGGSRVPVDREPGDGWWLADGSARVVQSASRAGGGDRTGRGLAWRASRAGVSRPGGPRTGGSRAGGGAARGRRLS</sequence>
<evidence type="ECO:0000313" key="1">
    <source>
        <dbReference type="EMBL" id="KAG8634301.1"/>
    </source>
</evidence>
<protein>
    <submittedName>
        <fullName evidence="1">Uncharacterized protein</fullName>
    </submittedName>
</protein>
<reference evidence="2" key="1">
    <citation type="journal article" date="2016" name="Nat. Biotechnol.">
        <title>Sequencing wild and cultivated cassava and related species reveals extensive interspecific hybridization and genetic diversity.</title>
        <authorList>
            <person name="Bredeson J.V."/>
            <person name="Lyons J.B."/>
            <person name="Prochnik S.E."/>
            <person name="Wu G.A."/>
            <person name="Ha C.M."/>
            <person name="Edsinger-Gonzales E."/>
            <person name="Grimwood J."/>
            <person name="Schmutz J."/>
            <person name="Rabbi I.Y."/>
            <person name="Egesi C."/>
            <person name="Nauluvula P."/>
            <person name="Lebot V."/>
            <person name="Ndunguru J."/>
            <person name="Mkamilo G."/>
            <person name="Bart R.S."/>
            <person name="Setter T.L."/>
            <person name="Gleadow R.M."/>
            <person name="Kulakow P."/>
            <person name="Ferguson M.E."/>
            <person name="Rounsley S."/>
            <person name="Rokhsar D.S."/>
        </authorList>
    </citation>
    <scope>NUCLEOTIDE SEQUENCE [LARGE SCALE GENOMIC DNA]</scope>
    <source>
        <strain evidence="2">cv. AM560-2</strain>
    </source>
</reference>
<keyword evidence="2" id="KW-1185">Reference proteome</keyword>
<evidence type="ECO:0000313" key="2">
    <source>
        <dbReference type="Proteomes" id="UP000091857"/>
    </source>
</evidence>
<dbReference type="Proteomes" id="UP000091857">
    <property type="component" value="Chromosome 17"/>
</dbReference>